<feature type="compositionally biased region" description="Polar residues" evidence="1">
    <location>
        <begin position="193"/>
        <end position="215"/>
    </location>
</feature>
<gene>
    <name evidence="2" type="ORF">K431DRAFT_282368</name>
</gene>
<evidence type="ECO:0000256" key="1">
    <source>
        <dbReference type="SAM" id="MobiDB-lite"/>
    </source>
</evidence>
<evidence type="ECO:0000313" key="2">
    <source>
        <dbReference type="EMBL" id="KAF2724104.1"/>
    </source>
</evidence>
<feature type="compositionally biased region" description="Polar residues" evidence="1">
    <location>
        <begin position="322"/>
        <end position="344"/>
    </location>
</feature>
<feature type="region of interest" description="Disordered" evidence="1">
    <location>
        <begin position="620"/>
        <end position="651"/>
    </location>
</feature>
<feature type="region of interest" description="Disordered" evidence="1">
    <location>
        <begin position="62"/>
        <end position="115"/>
    </location>
</feature>
<feature type="compositionally biased region" description="Polar residues" evidence="1">
    <location>
        <begin position="276"/>
        <end position="289"/>
    </location>
</feature>
<feature type="compositionally biased region" description="Polar residues" evidence="1">
    <location>
        <begin position="298"/>
        <end position="310"/>
    </location>
</feature>
<dbReference type="Proteomes" id="UP000799441">
    <property type="component" value="Unassembled WGS sequence"/>
</dbReference>
<comment type="caution">
    <text evidence="2">The sequence shown here is derived from an EMBL/GenBank/DDBJ whole genome shotgun (WGS) entry which is preliminary data.</text>
</comment>
<dbReference type="InterPro" id="IPR014848">
    <property type="entry name" value="Rgp1"/>
</dbReference>
<feature type="compositionally biased region" description="Polar residues" evidence="1">
    <location>
        <begin position="89"/>
        <end position="108"/>
    </location>
</feature>
<proteinExistence type="predicted"/>
<reference evidence="2" key="1">
    <citation type="journal article" date="2020" name="Stud. Mycol.">
        <title>101 Dothideomycetes genomes: a test case for predicting lifestyles and emergence of pathogens.</title>
        <authorList>
            <person name="Haridas S."/>
            <person name="Albert R."/>
            <person name="Binder M."/>
            <person name="Bloem J."/>
            <person name="Labutti K."/>
            <person name="Salamov A."/>
            <person name="Andreopoulos B."/>
            <person name="Baker S."/>
            <person name="Barry K."/>
            <person name="Bills G."/>
            <person name="Bluhm B."/>
            <person name="Cannon C."/>
            <person name="Castanera R."/>
            <person name="Culley D."/>
            <person name="Daum C."/>
            <person name="Ezra D."/>
            <person name="Gonzalez J."/>
            <person name="Henrissat B."/>
            <person name="Kuo A."/>
            <person name="Liang C."/>
            <person name="Lipzen A."/>
            <person name="Lutzoni F."/>
            <person name="Magnuson J."/>
            <person name="Mondo S."/>
            <person name="Nolan M."/>
            <person name="Ohm R."/>
            <person name="Pangilinan J."/>
            <person name="Park H.-J."/>
            <person name="Ramirez L."/>
            <person name="Alfaro M."/>
            <person name="Sun H."/>
            <person name="Tritt A."/>
            <person name="Yoshinaga Y."/>
            <person name="Zwiers L.-H."/>
            <person name="Turgeon B."/>
            <person name="Goodwin S."/>
            <person name="Spatafora J."/>
            <person name="Crous P."/>
            <person name="Grigoriev I."/>
        </authorList>
    </citation>
    <scope>NUCLEOTIDE SEQUENCE</scope>
    <source>
        <strain evidence="2">CBS 116435</strain>
    </source>
</reference>
<name>A0A9P4QCX1_9PEZI</name>
<feature type="compositionally biased region" description="Polar residues" evidence="1">
    <location>
        <begin position="165"/>
        <end position="177"/>
    </location>
</feature>
<dbReference type="Pfam" id="PF08737">
    <property type="entry name" value="Rgp1"/>
    <property type="match status" value="1"/>
</dbReference>
<organism evidence="2 3">
    <name type="scientific">Polychaeton citri CBS 116435</name>
    <dbReference type="NCBI Taxonomy" id="1314669"/>
    <lineage>
        <taxon>Eukaryota</taxon>
        <taxon>Fungi</taxon>
        <taxon>Dikarya</taxon>
        <taxon>Ascomycota</taxon>
        <taxon>Pezizomycotina</taxon>
        <taxon>Dothideomycetes</taxon>
        <taxon>Dothideomycetidae</taxon>
        <taxon>Capnodiales</taxon>
        <taxon>Capnodiaceae</taxon>
        <taxon>Polychaeton</taxon>
    </lineage>
</organism>
<protein>
    <submittedName>
        <fullName evidence="2">Rgp1-domain-containing protein</fullName>
    </submittedName>
</protein>
<feature type="compositionally biased region" description="Low complexity" evidence="1">
    <location>
        <begin position="77"/>
        <end position="88"/>
    </location>
</feature>
<accession>A0A9P4QCX1</accession>
<dbReference type="OrthoDB" id="1918at2759"/>
<keyword evidence="3" id="KW-1185">Reference proteome</keyword>
<dbReference type="PANTHER" id="PTHR12507">
    <property type="entry name" value="REDUCED GROWTH PHENOTYPE 1 RGP1, YEAST -RELATED"/>
    <property type="match status" value="1"/>
</dbReference>
<evidence type="ECO:0000313" key="3">
    <source>
        <dbReference type="Proteomes" id="UP000799441"/>
    </source>
</evidence>
<dbReference type="EMBL" id="MU003773">
    <property type="protein sequence ID" value="KAF2724104.1"/>
    <property type="molecule type" value="Genomic_DNA"/>
</dbReference>
<dbReference type="AlphaFoldDB" id="A0A9P4QCX1"/>
<feature type="region of interest" description="Disordered" evidence="1">
    <location>
        <begin position="131"/>
        <end position="344"/>
    </location>
</feature>
<sequence>MMSPSVVASSNIRAFVKWKDPTVYGGEEIECIITFKNIAIPSGQERDNEAQRPNDSFMGVGAAAAAGSRRQSTVGPSSAAGSRRASIAQNLSQMSQAPLSKRQGSYSGTGKGHRPALSLNVVTAPVRGGMTSAPLLSSQTPITARPVPPRHGRSLSIMSLGSEVPSDSQTATSSQPASRGHWRSASMQLVPRSASTKRTSPNPNQTFQFPRQPSPLNEAITPPELPGGQDPNLALRPGRRRPGTATAGNTPVLGRQKSVRKQTGNESLDADFQFPLRQQTSPKKTSTATFERPAKPTRTPSTMHSGQMRPSSPRPPEGWSGEGSTPRSSSEFYSMPSNQSDETLTSELHNQNQVMGRLLPRTLHSRSASRRNSPGGFAEPETLTLAYAQTLGHFTLDSSLVNSAPFEEVKRRGAQSSGGVVGVERSKSKRASGMFGGFSWGSINESLGGLLGVDENSTLAQMNKAVGSKSIPLLSTPQSLLFADLTLAPGQSKSYLYRFHLPRGLPPSHEKGRAIKVQYRLSIAVQRSDSGGQTVKTVEIPFRVLGSVNARGQSLGHDLMSPYILLRDAARTKSIASMRGESTADLFRYSAEAEKSRSETPKQGLEDFLRYTERLLEDTTKDERDALASPTTPLPHTQSRKESASESSVPSVKEAIDLAILRSNYNGTPSNNDTHTTDTRATNRFNIARSGQPVAVLTLLRPAYRLGESVIGTFDFSAPFNALPNHPPPAAQPASTYAILIELESAESVDPSLALRSSSSIQRVTRRVHASVRLNALFARQLSFNLAVPTTSTPTFETTGVNFGWRLRVEFITQRHDSVDLRGVDESGESGEELLEEIGRDERGMGLIAKEKLMADSFEVGIPIRVFGAGGTEDMQYSESLEV</sequence>